<protein>
    <submittedName>
        <fullName evidence="1">NAD(P)H-dependent oxidoreductase subunit E</fullName>
    </submittedName>
</protein>
<evidence type="ECO:0000313" key="1">
    <source>
        <dbReference type="EMBL" id="QOX62084.1"/>
    </source>
</evidence>
<name>A0ACD1A6Q3_9FIRM</name>
<dbReference type="EMBL" id="CP042469">
    <property type="protein sequence ID" value="QOX62084.1"/>
    <property type="molecule type" value="Genomic_DNA"/>
</dbReference>
<organism evidence="1 2">
    <name type="scientific">Anoxybacterium hadale</name>
    <dbReference type="NCBI Taxonomy" id="3408580"/>
    <lineage>
        <taxon>Bacteria</taxon>
        <taxon>Bacillati</taxon>
        <taxon>Bacillota</taxon>
        <taxon>Clostridia</taxon>
        <taxon>Peptostreptococcales</taxon>
        <taxon>Anaerovoracaceae</taxon>
        <taxon>Anoxybacterium</taxon>
    </lineage>
</organism>
<keyword evidence="2" id="KW-1185">Reference proteome</keyword>
<dbReference type="Proteomes" id="UP000594014">
    <property type="component" value="Chromosome"/>
</dbReference>
<sequence>MNQRSCHCDKMKDERYLELKSYLEALTETDGMAMQILQEAQRIFGYLPLDVHKFIADNTRIPISELFGISTFYSQFSTSPKGKHQISVCLGTACYVKGAQKIVDKVADALDIKVGGTTTDGYFTLDAARCIGCCGLSPVMMIDEDVYANLLNVDAIPEILEKYRA</sequence>
<evidence type="ECO:0000313" key="2">
    <source>
        <dbReference type="Proteomes" id="UP000594014"/>
    </source>
</evidence>
<proteinExistence type="predicted"/>
<accession>A0ACD1A6Q3</accession>
<gene>
    <name evidence="1" type="ORF">FRZ06_01325</name>
</gene>
<reference evidence="1" key="1">
    <citation type="submission" date="2019-08" db="EMBL/GenBank/DDBJ databases">
        <title>Genome sequence of Clostridiales bacterium MT110.</title>
        <authorList>
            <person name="Cao J."/>
        </authorList>
    </citation>
    <scope>NUCLEOTIDE SEQUENCE</scope>
    <source>
        <strain evidence="1">MT110</strain>
    </source>
</reference>